<name>A0A7W5DR10_9PORP</name>
<dbReference type="InterPro" id="IPR038729">
    <property type="entry name" value="Rad50/SbcC_AAA"/>
</dbReference>
<reference evidence="3 4" key="1">
    <citation type="submission" date="2020-08" db="EMBL/GenBank/DDBJ databases">
        <title>Genomic Encyclopedia of Type Strains, Phase IV (KMG-IV): sequencing the most valuable type-strain genomes for metagenomic binning, comparative biology and taxonomic classification.</title>
        <authorList>
            <person name="Goeker M."/>
        </authorList>
    </citation>
    <scope>NUCLEOTIDE SEQUENCE [LARGE SCALE GENOMIC DNA]</scope>
    <source>
        <strain evidence="3 4">DSM 27471</strain>
    </source>
</reference>
<dbReference type="Proteomes" id="UP000544222">
    <property type="component" value="Unassembled WGS sequence"/>
</dbReference>
<keyword evidence="1" id="KW-0175">Coiled coil</keyword>
<feature type="coiled-coil region" evidence="1">
    <location>
        <begin position="503"/>
        <end position="564"/>
    </location>
</feature>
<dbReference type="GO" id="GO:0006302">
    <property type="term" value="P:double-strand break repair"/>
    <property type="evidence" value="ECO:0007669"/>
    <property type="project" value="InterPro"/>
</dbReference>
<dbReference type="EMBL" id="JACHYB010000001">
    <property type="protein sequence ID" value="MBB3187381.1"/>
    <property type="molecule type" value="Genomic_DNA"/>
</dbReference>
<sequence>MKILKIELQNINSLKCDTPVVIDFEHPCFADVGLFAITGPTGAGKTTLLDAITIALYRRVPRFEKAGSKGGLEDVVSYGSYTAMARVTFEAQNQRYEAQWDIRLASNNGRKLNKPVETVRLKNLTSGAIVAETKTACDEQIVTITQLNYDQFLRSVMLAQGEFAAFLSAKNAEKGLLLQQIAGDEIYRKIGETLKDRIFEEKKQLEQIKSKINTDDLLSDDTIDGLKQEEEQLNDRLQAFDTDLKKIADLIRLFEQIEKLKQQKQNTEADKVQLELDIEQNTIIFQQLEKHEAAEPFKAVLSEIRRLEQDIEKKDHRVQEIDSEINTVEVKLQAATETEADCKAKILEAEKTSSDWQPNLEKVIALDTTIHAYKVNLADNENAKAALLEAKSGFMQSVEEKEKKLKSYGTILRALDQYFEQTKNIPAIEKQLSNWNTQLTQRKGNWERIADWIKAIAKARVDLAGNEASIETIKKAYYKEKVSHETLTGEIKTLQESLDADGIDKLVNQNNTLTGKKEQLRDLIQWSENYSRLVVDNHSFANQKTDLEQNQGKLAAKIQQLDADMAMAMQSEKDAEELYEKDQYIVSLEAERKRLKSGEPCPLCGSSTHPLIDHYAEITISDSKKRLDERREALEKLKDNKNTAELQQARIVTALQQLLVQIVKNEADLNELNRKFSGVTLEYKIEDKPSIEAALKGTESEIAILAGKISASQRQQKLKDEKQMELKVIDGNIKAFELQLTQLTTTNSGIEKSIAEAERECESSKRTNSALERELISQFADCNLPLPEPENTTDFIQQLEKSVKAYNDNRKKQTETENNEKQCNLEIKHLNEQVVTKSDEISTIEERTENLKKELTSIKEARNAILPPGMSTDQKRTELQTAMNMARQAKEEASTQLNRLNEYRTKLATEKNSINRERSENGAQLNNLLTVLNEKMNQSRFANREAVEEALLADDLKMEYLKIRKSIDDRKITISTLAKNVAAELDSLEKEIKPEETLVIALDKQAEINEQKEKLQKRKGEISESFRKDNEIRSRNAQVVKEIAQQELVCRKWTDLMTILGGSQDAFNTYVQRLTLKNLIDLANLHLYKLNRRYSLQLNPQYKAGEELNFKLVDHYQADEMRLVDTSSGGEKFLISLALALGLSDLASYNVSIGSLFIDEGFGTLDSNTLETVISTLETLKIQGKMIGIISHVDSLKERIPVQIQVVRKSNGVSMVEIH</sequence>
<evidence type="ECO:0000256" key="1">
    <source>
        <dbReference type="SAM" id="Coils"/>
    </source>
</evidence>
<evidence type="ECO:0000259" key="2">
    <source>
        <dbReference type="Pfam" id="PF13476"/>
    </source>
</evidence>
<dbReference type="Gene3D" id="3.40.50.300">
    <property type="entry name" value="P-loop containing nucleotide triphosphate hydrolases"/>
    <property type="match status" value="2"/>
</dbReference>
<dbReference type="GO" id="GO:0016887">
    <property type="term" value="F:ATP hydrolysis activity"/>
    <property type="evidence" value="ECO:0007669"/>
    <property type="project" value="InterPro"/>
</dbReference>
<proteinExistence type="predicted"/>
<gene>
    <name evidence="3" type="ORF">FHX64_001544</name>
</gene>
<keyword evidence="3" id="KW-0540">Nuclease</keyword>
<feature type="coiled-coil region" evidence="1">
    <location>
        <begin position="223"/>
        <end position="338"/>
    </location>
</feature>
<dbReference type="PANTHER" id="PTHR32114:SF2">
    <property type="entry name" value="ABC TRANSPORTER ABCH.3"/>
    <property type="match status" value="1"/>
</dbReference>
<protein>
    <submittedName>
        <fullName evidence="3">Exonuclease SbcC</fullName>
    </submittedName>
</protein>
<evidence type="ECO:0000313" key="3">
    <source>
        <dbReference type="EMBL" id="MBB3187381.1"/>
    </source>
</evidence>
<keyword evidence="4" id="KW-1185">Reference proteome</keyword>
<comment type="caution">
    <text evidence="3">The sequence shown here is derived from an EMBL/GenBank/DDBJ whole genome shotgun (WGS) entry which is preliminary data.</text>
</comment>
<dbReference type="SUPFAM" id="SSF52540">
    <property type="entry name" value="P-loop containing nucleoside triphosphate hydrolases"/>
    <property type="match status" value="1"/>
</dbReference>
<organism evidence="3 4">
    <name type="scientific">Microbacter margulisiae</name>
    <dbReference type="NCBI Taxonomy" id="1350067"/>
    <lineage>
        <taxon>Bacteria</taxon>
        <taxon>Pseudomonadati</taxon>
        <taxon>Bacteroidota</taxon>
        <taxon>Bacteroidia</taxon>
        <taxon>Bacteroidales</taxon>
        <taxon>Porphyromonadaceae</taxon>
        <taxon>Microbacter</taxon>
    </lineage>
</organism>
<feature type="coiled-coil region" evidence="1">
    <location>
        <begin position="740"/>
        <end position="920"/>
    </location>
</feature>
<dbReference type="Pfam" id="PF13476">
    <property type="entry name" value="AAA_23"/>
    <property type="match status" value="1"/>
</dbReference>
<evidence type="ECO:0000313" key="4">
    <source>
        <dbReference type="Proteomes" id="UP000544222"/>
    </source>
</evidence>
<dbReference type="AlphaFoldDB" id="A0A7W5DR10"/>
<feature type="coiled-coil region" evidence="1">
    <location>
        <begin position="620"/>
        <end position="675"/>
    </location>
</feature>
<dbReference type="InterPro" id="IPR027417">
    <property type="entry name" value="P-loop_NTPase"/>
</dbReference>
<keyword evidence="3" id="KW-0378">Hydrolase</keyword>
<dbReference type="GO" id="GO:0004527">
    <property type="term" value="F:exonuclease activity"/>
    <property type="evidence" value="ECO:0007669"/>
    <property type="project" value="UniProtKB-KW"/>
</dbReference>
<keyword evidence="3" id="KW-0269">Exonuclease</keyword>
<dbReference type="RefSeq" id="WP_183413145.1">
    <property type="nucleotide sequence ID" value="NZ_JACHYB010000001.1"/>
</dbReference>
<accession>A0A7W5DR10</accession>
<feature type="domain" description="Rad50/SbcC-type AAA" evidence="2">
    <location>
        <begin position="5"/>
        <end position="266"/>
    </location>
</feature>
<dbReference type="PANTHER" id="PTHR32114">
    <property type="entry name" value="ABC TRANSPORTER ABCH.3"/>
    <property type="match status" value="1"/>
</dbReference>
<dbReference type="Pfam" id="PF13558">
    <property type="entry name" value="SbcC_Walker_B"/>
    <property type="match status" value="1"/>
</dbReference>